<evidence type="ECO:0000313" key="4">
    <source>
        <dbReference type="Proteomes" id="UP000265515"/>
    </source>
</evidence>
<dbReference type="OrthoDB" id="424372at2759"/>
<keyword evidence="4" id="KW-1185">Reference proteome</keyword>
<dbReference type="PANTHER" id="PTHR36359">
    <property type="entry name" value="PROTEIN RESISTANCE TO PHYTOPHTHORA 1, CHLOROPLASTIC"/>
    <property type="match status" value="1"/>
</dbReference>
<evidence type="ECO:0000313" key="3">
    <source>
        <dbReference type="EMBL" id="GBG59220.1"/>
    </source>
</evidence>
<dbReference type="GO" id="GO:0006952">
    <property type="term" value="P:defense response"/>
    <property type="evidence" value="ECO:0007669"/>
    <property type="project" value="InterPro"/>
</dbReference>
<comment type="caution">
    <text evidence="3">The sequence shown here is derived from an EMBL/GenBank/DDBJ whole genome shotgun (WGS) entry which is preliminary data.</text>
</comment>
<gene>
    <name evidence="3" type="ORF">CBR_g32237</name>
</gene>
<dbReference type="EMBL" id="BFEA01000003">
    <property type="protein sequence ID" value="GBG59220.1"/>
    <property type="molecule type" value="Genomic_DNA"/>
</dbReference>
<organism evidence="3 4">
    <name type="scientific">Chara braunii</name>
    <name type="common">Braun's stonewort</name>
    <dbReference type="NCBI Taxonomy" id="69332"/>
    <lineage>
        <taxon>Eukaryota</taxon>
        <taxon>Viridiplantae</taxon>
        <taxon>Streptophyta</taxon>
        <taxon>Charophyceae</taxon>
        <taxon>Charales</taxon>
        <taxon>Characeae</taxon>
        <taxon>Chara</taxon>
    </lineage>
</organism>
<protein>
    <submittedName>
        <fullName evidence="3">Uncharacterized protein</fullName>
    </submittedName>
</protein>
<name>A0A388JN13_CHABU</name>
<dbReference type="AlphaFoldDB" id="A0A388JN13"/>
<dbReference type="InterPro" id="IPR044966">
    <property type="entry name" value="RPH1"/>
</dbReference>
<dbReference type="Gramene" id="GBG59220">
    <property type="protein sequence ID" value="GBG59220"/>
    <property type="gene ID" value="CBR_g32237"/>
</dbReference>
<accession>A0A388JN13</accession>
<evidence type="ECO:0000256" key="2">
    <source>
        <dbReference type="SAM" id="Phobius"/>
    </source>
</evidence>
<sequence length="317" mass="34350">MGGDAIAACGSLASQHVHIGSHVPAHLAARNLQVADGDPVFCPLAARAACPPPRPWQQRRQLLLPRKAVVFPLAGRAACPPLTGSEGSCCRQRRGQRSWKWLGLTPTRVILRGQFNTRGRALHSKSDDVNQLITCSSSSTEAEDNGDTSPAQEDLLKGSDTADIRGLGIGGGGGGGLSKELQKAVSKTATTFAPRASAPSKNPAVKGSILYTIFEVQGWLCILLGGALSFNLLFPSDHPDIWRLMGMWSVWMFTIPSWRARDCSKEEKAALNNLFLLIPVINVAIPIFWTSFPAVFSADVIALFLVYAWQFKWFQTN</sequence>
<keyword evidence="2" id="KW-1133">Transmembrane helix</keyword>
<reference evidence="3 4" key="1">
    <citation type="journal article" date="2018" name="Cell">
        <title>The Chara Genome: Secondary Complexity and Implications for Plant Terrestrialization.</title>
        <authorList>
            <person name="Nishiyama T."/>
            <person name="Sakayama H."/>
            <person name="Vries J.D."/>
            <person name="Buschmann H."/>
            <person name="Saint-Marcoux D."/>
            <person name="Ullrich K.K."/>
            <person name="Haas F.B."/>
            <person name="Vanderstraeten L."/>
            <person name="Becker D."/>
            <person name="Lang D."/>
            <person name="Vosolsobe S."/>
            <person name="Rombauts S."/>
            <person name="Wilhelmsson P.K.I."/>
            <person name="Janitza P."/>
            <person name="Kern R."/>
            <person name="Heyl A."/>
            <person name="Rumpler F."/>
            <person name="Villalobos L.I.A.C."/>
            <person name="Clay J.M."/>
            <person name="Skokan R."/>
            <person name="Toyoda A."/>
            <person name="Suzuki Y."/>
            <person name="Kagoshima H."/>
            <person name="Schijlen E."/>
            <person name="Tajeshwar N."/>
            <person name="Catarino B."/>
            <person name="Hetherington A.J."/>
            <person name="Saltykova A."/>
            <person name="Bonnot C."/>
            <person name="Breuninger H."/>
            <person name="Symeonidi A."/>
            <person name="Radhakrishnan G.V."/>
            <person name="Van Nieuwerburgh F."/>
            <person name="Deforce D."/>
            <person name="Chang C."/>
            <person name="Karol K.G."/>
            <person name="Hedrich R."/>
            <person name="Ulvskov P."/>
            <person name="Glockner G."/>
            <person name="Delwiche C.F."/>
            <person name="Petrasek J."/>
            <person name="Van de Peer Y."/>
            <person name="Friml J."/>
            <person name="Beilby M."/>
            <person name="Dolan L."/>
            <person name="Kohara Y."/>
            <person name="Sugano S."/>
            <person name="Fujiyama A."/>
            <person name="Delaux P.-M."/>
            <person name="Quint M."/>
            <person name="TheiBen G."/>
            <person name="Hagemann M."/>
            <person name="Harholt J."/>
            <person name="Dunand C."/>
            <person name="Zachgo S."/>
            <person name="Langdale J."/>
            <person name="Maumus F."/>
            <person name="Straeten D.V.D."/>
            <person name="Gould S.B."/>
            <person name="Rensing S.A."/>
        </authorList>
    </citation>
    <scope>NUCLEOTIDE SEQUENCE [LARGE SCALE GENOMIC DNA]</scope>
    <source>
        <strain evidence="3 4">S276</strain>
    </source>
</reference>
<feature type="transmembrane region" description="Helical" evidence="2">
    <location>
        <begin position="295"/>
        <end position="314"/>
    </location>
</feature>
<feature type="region of interest" description="Disordered" evidence="1">
    <location>
        <begin position="137"/>
        <end position="157"/>
    </location>
</feature>
<evidence type="ECO:0000256" key="1">
    <source>
        <dbReference type="SAM" id="MobiDB-lite"/>
    </source>
</evidence>
<proteinExistence type="predicted"/>
<dbReference type="Proteomes" id="UP000265515">
    <property type="component" value="Unassembled WGS sequence"/>
</dbReference>
<dbReference type="STRING" id="69332.A0A388JN13"/>
<dbReference type="GO" id="GO:0009507">
    <property type="term" value="C:chloroplast"/>
    <property type="evidence" value="ECO:0007669"/>
    <property type="project" value="TreeGrafter"/>
</dbReference>
<keyword evidence="2" id="KW-0812">Transmembrane</keyword>
<dbReference type="PANTHER" id="PTHR36359:SF1">
    <property type="entry name" value="PROTEIN RESISTANCE TO PHYTOPHTHORA 1, CHLOROPLASTIC"/>
    <property type="match status" value="1"/>
</dbReference>
<keyword evidence="2" id="KW-0472">Membrane</keyword>